<organism evidence="1 2">
    <name type="scientific">Deinococcus phoenicis</name>
    <dbReference type="NCBI Taxonomy" id="1476583"/>
    <lineage>
        <taxon>Bacteria</taxon>
        <taxon>Thermotogati</taxon>
        <taxon>Deinococcota</taxon>
        <taxon>Deinococci</taxon>
        <taxon>Deinococcales</taxon>
        <taxon>Deinococcaceae</taxon>
        <taxon>Deinococcus</taxon>
    </lineage>
</organism>
<accession>A0A016QT99</accession>
<name>A0A016QT99_9DEIO</name>
<proteinExistence type="predicted"/>
<protein>
    <submittedName>
        <fullName evidence="1">Uncharacterized protein</fullName>
    </submittedName>
</protein>
<comment type="caution">
    <text evidence="1">The sequence shown here is derived from an EMBL/GenBank/DDBJ whole genome shotgun (WGS) entry which is preliminary data.</text>
</comment>
<dbReference type="PROSITE" id="PS51257">
    <property type="entry name" value="PROKAR_LIPOPROTEIN"/>
    <property type="match status" value="1"/>
</dbReference>
<dbReference type="PATRIC" id="fig|1476583.3.peg.677"/>
<dbReference type="RefSeq" id="WP_034353860.1">
    <property type="nucleotide sequence ID" value="NZ_JHAC01000011.1"/>
</dbReference>
<sequence>MTPAHYRLTGCGTHTLTTACPHHLTLWLESHGLSRRAARLLATETLLRGWAGWERVQLERT</sequence>
<keyword evidence="2" id="KW-1185">Reference proteome</keyword>
<dbReference type="EMBL" id="JHAC01000011">
    <property type="protein sequence ID" value="EYB69082.1"/>
    <property type="molecule type" value="Genomic_DNA"/>
</dbReference>
<dbReference type="Proteomes" id="UP000020492">
    <property type="component" value="Unassembled WGS sequence"/>
</dbReference>
<evidence type="ECO:0000313" key="1">
    <source>
        <dbReference type="EMBL" id="EYB69082.1"/>
    </source>
</evidence>
<dbReference type="AlphaFoldDB" id="A0A016QT99"/>
<reference evidence="1 2" key="1">
    <citation type="submission" date="2014-03" db="EMBL/GenBank/DDBJ databases">
        <title>Draft genome sequence of Deinococcus phoenicis 1P10ME.</title>
        <authorList>
            <person name="Stepanov V.G."/>
            <person name="Vaishampayan P."/>
            <person name="Venkateswaran K."/>
            <person name="Fox G.E."/>
        </authorList>
    </citation>
    <scope>NUCLEOTIDE SEQUENCE [LARGE SCALE GENOMIC DNA]</scope>
    <source>
        <strain evidence="1 2">1P10ME</strain>
    </source>
</reference>
<evidence type="ECO:0000313" key="2">
    <source>
        <dbReference type="Proteomes" id="UP000020492"/>
    </source>
</evidence>
<gene>
    <name evidence="1" type="ORF">DEIPH_ctg011orf0050</name>
</gene>
<dbReference type="STRING" id="1476583.DEIPH_ctg011orf0050"/>